<accession>A0ABM9H661</accession>
<evidence type="ECO:0000313" key="1">
    <source>
        <dbReference type="EMBL" id="CAH9419113.1"/>
    </source>
</evidence>
<proteinExistence type="predicted"/>
<gene>
    <name evidence="1" type="ORF">SGL43_06167</name>
</gene>
<protein>
    <submittedName>
        <fullName evidence="1">Uncharacterized protein</fullName>
    </submittedName>
</protein>
<keyword evidence="2" id="KW-1185">Reference proteome</keyword>
<organism evidence="1 2">
    <name type="scientific">Streptomyces globisporus</name>
    <dbReference type="NCBI Taxonomy" id="1908"/>
    <lineage>
        <taxon>Bacteria</taxon>
        <taxon>Bacillati</taxon>
        <taxon>Actinomycetota</taxon>
        <taxon>Actinomycetes</taxon>
        <taxon>Kitasatosporales</taxon>
        <taxon>Streptomycetaceae</taxon>
        <taxon>Streptomyces</taxon>
    </lineage>
</organism>
<dbReference type="Proteomes" id="UP001154015">
    <property type="component" value="Unassembled WGS sequence"/>
</dbReference>
<reference evidence="1" key="1">
    <citation type="submission" date="2022-03" db="EMBL/GenBank/DDBJ databases">
        <authorList>
            <person name="Leyn A S."/>
        </authorList>
    </citation>
    <scope>NUCLEOTIDE SEQUENCE</scope>
    <source>
        <strain evidence="1">Streptomyces globisporus 4-3</strain>
    </source>
</reference>
<name>A0ABM9H661_STRGL</name>
<evidence type="ECO:0000313" key="2">
    <source>
        <dbReference type="Proteomes" id="UP001154015"/>
    </source>
</evidence>
<dbReference type="EMBL" id="CAKXYP010000022">
    <property type="protein sequence ID" value="CAH9419113.1"/>
    <property type="molecule type" value="Genomic_DNA"/>
</dbReference>
<sequence>MPRGGEGSYPEVVLGREAQQVLVEVRETEIRHVVTHPPMFSVRGARGNLWCRTQAKRFRFAGGWGYGSGVRNGFVRC</sequence>
<comment type="caution">
    <text evidence="1">The sequence shown here is derived from an EMBL/GenBank/DDBJ whole genome shotgun (WGS) entry which is preliminary data.</text>
</comment>